<dbReference type="InParanoid" id="A0A078ANN0"/>
<feature type="compositionally biased region" description="Low complexity" evidence="3">
    <location>
        <begin position="279"/>
        <end position="304"/>
    </location>
</feature>
<feature type="domain" description="EF-hand" evidence="4">
    <location>
        <begin position="500"/>
        <end position="535"/>
    </location>
</feature>
<keyword evidence="6" id="KW-1185">Reference proteome</keyword>
<dbReference type="PANTHER" id="PTHR23050">
    <property type="entry name" value="CALCIUM BINDING PROTEIN"/>
    <property type="match status" value="1"/>
</dbReference>
<feature type="compositionally biased region" description="Polar residues" evidence="3">
    <location>
        <begin position="261"/>
        <end position="270"/>
    </location>
</feature>
<dbReference type="OMA" id="ICEITIP"/>
<evidence type="ECO:0000256" key="1">
    <source>
        <dbReference type="ARBA" id="ARBA00022737"/>
    </source>
</evidence>
<keyword evidence="2" id="KW-0106">Calcium</keyword>
<evidence type="ECO:0000313" key="5">
    <source>
        <dbReference type="EMBL" id="CDW82573.1"/>
    </source>
</evidence>
<proteinExistence type="predicted"/>
<evidence type="ECO:0000256" key="2">
    <source>
        <dbReference type="ARBA" id="ARBA00022837"/>
    </source>
</evidence>
<name>A0A078ANN0_STYLE</name>
<dbReference type="Pfam" id="PF13499">
    <property type="entry name" value="EF-hand_7"/>
    <property type="match status" value="1"/>
</dbReference>
<dbReference type="AlphaFoldDB" id="A0A078ANN0"/>
<feature type="domain" description="EF-hand" evidence="4">
    <location>
        <begin position="630"/>
        <end position="661"/>
    </location>
</feature>
<dbReference type="PROSITE" id="PS50222">
    <property type="entry name" value="EF_HAND_2"/>
    <property type="match status" value="4"/>
</dbReference>
<dbReference type="GO" id="GO:0005509">
    <property type="term" value="F:calcium ion binding"/>
    <property type="evidence" value="ECO:0007669"/>
    <property type="project" value="InterPro"/>
</dbReference>
<dbReference type="Pfam" id="PF13833">
    <property type="entry name" value="EF-hand_8"/>
    <property type="match status" value="1"/>
</dbReference>
<feature type="region of interest" description="Disordered" evidence="3">
    <location>
        <begin position="261"/>
        <end position="345"/>
    </location>
</feature>
<feature type="domain" description="EF-hand" evidence="4">
    <location>
        <begin position="204"/>
        <end position="239"/>
    </location>
</feature>
<accession>A0A078ANN0</accession>
<dbReference type="PROSITE" id="PS00018">
    <property type="entry name" value="EF_HAND_1"/>
    <property type="match status" value="2"/>
</dbReference>
<evidence type="ECO:0000313" key="6">
    <source>
        <dbReference type="Proteomes" id="UP000039865"/>
    </source>
</evidence>
<protein>
    <submittedName>
        <fullName evidence="5">Ef hand family protein</fullName>
    </submittedName>
</protein>
<dbReference type="InterPro" id="IPR050145">
    <property type="entry name" value="Centrin_CML-like"/>
</dbReference>
<gene>
    <name evidence="5" type="primary">Contig12367.g13201</name>
    <name evidence="5" type="ORF">STYLEM_11606</name>
</gene>
<dbReference type="EMBL" id="CCKQ01011038">
    <property type="protein sequence ID" value="CDW82573.1"/>
    <property type="molecule type" value="Genomic_DNA"/>
</dbReference>
<organism evidence="5 6">
    <name type="scientific">Stylonychia lemnae</name>
    <name type="common">Ciliate</name>
    <dbReference type="NCBI Taxonomy" id="5949"/>
    <lineage>
        <taxon>Eukaryota</taxon>
        <taxon>Sar</taxon>
        <taxon>Alveolata</taxon>
        <taxon>Ciliophora</taxon>
        <taxon>Intramacronucleata</taxon>
        <taxon>Spirotrichea</taxon>
        <taxon>Stichotrichia</taxon>
        <taxon>Sporadotrichida</taxon>
        <taxon>Oxytrichidae</taxon>
        <taxon>Stylonychinae</taxon>
        <taxon>Stylonychia</taxon>
    </lineage>
</organism>
<feature type="compositionally biased region" description="Low complexity" evidence="3">
    <location>
        <begin position="313"/>
        <end position="330"/>
    </location>
</feature>
<dbReference type="InterPro" id="IPR018247">
    <property type="entry name" value="EF_Hand_1_Ca_BS"/>
</dbReference>
<feature type="compositionally biased region" description="Basic and acidic residues" evidence="3">
    <location>
        <begin position="404"/>
        <end position="416"/>
    </location>
</feature>
<feature type="domain" description="EF-hand" evidence="4">
    <location>
        <begin position="40"/>
        <end position="75"/>
    </location>
</feature>
<sequence length="661" mass="78556">MTSSLQQQQKDTENSLAQLFYLTGQAELQFEDIRTELFNIPNFSAEKAFKLIDNQNKGLIDTDQLRAFLKNYAVIWDYKEAQLFIDEFDDIPKDGRLSIVEFERIIETLYYLPQTNSIDNMRSQRSQMSSNSKRDMGIKMAKLIESYYLHILQKNQFKLQNFEKMTDQDLFNVLDLKNRKGYLSDQDIEDLLAKHRLIDLQSHNSQLLTQQILKRVDRDQNQQISFEDFKQFLNHIPLSVDSYRQKQEEFKNSIQKINITSQLSQESEPSIRQKKNVKQEQQQQQTVFKQQQQQQQTNNYQEQQKGSRQNNPRQNTQNSQNNVNQNQDQNNEQEDNQRNARIYSPMRYKQSAFNQSRMMYEQDQELYLSQSSPQKQHNPSIQSNPRQTNQESPAFGSSQQQLRINEDSPEKKRLDEQDASLKLTFSKQYFDERHHSNTLLDYLLKVVNTESSIEEKREQCAQQTQFNLYETFRYFDVFSRGYIYAKDVLKGMHELGLKETTDDDIMLLYKRYDTDQDGTIRFSEFSHIFEPINEDSCEALLERKPASLEKEFKEFMFTYQGKKALTEFLSSVIQGEREHKQFRQIFKQTLSQDNIGFKNLYDLIQHDKLTEDYVSEESLVRFMNECEVMVTGSEIKLLYKIFDRNRDGLINFDEFFGVLNS</sequence>
<dbReference type="SMART" id="SM00054">
    <property type="entry name" value="EFh"/>
    <property type="match status" value="5"/>
</dbReference>
<feature type="compositionally biased region" description="Polar residues" evidence="3">
    <location>
        <begin position="367"/>
        <end position="403"/>
    </location>
</feature>
<keyword evidence="1" id="KW-0677">Repeat</keyword>
<dbReference type="Gene3D" id="1.10.238.10">
    <property type="entry name" value="EF-hand"/>
    <property type="match status" value="4"/>
</dbReference>
<dbReference type="InterPro" id="IPR011992">
    <property type="entry name" value="EF-hand-dom_pair"/>
</dbReference>
<dbReference type="SUPFAM" id="SSF47473">
    <property type="entry name" value="EF-hand"/>
    <property type="match status" value="2"/>
</dbReference>
<dbReference type="InterPro" id="IPR002048">
    <property type="entry name" value="EF_hand_dom"/>
</dbReference>
<feature type="region of interest" description="Disordered" evidence="3">
    <location>
        <begin position="364"/>
        <end position="416"/>
    </location>
</feature>
<dbReference type="OrthoDB" id="26525at2759"/>
<evidence type="ECO:0000256" key="3">
    <source>
        <dbReference type="SAM" id="MobiDB-lite"/>
    </source>
</evidence>
<dbReference type="Proteomes" id="UP000039865">
    <property type="component" value="Unassembled WGS sequence"/>
</dbReference>
<reference evidence="5 6" key="1">
    <citation type="submission" date="2014-06" db="EMBL/GenBank/DDBJ databases">
        <authorList>
            <person name="Swart Estienne"/>
        </authorList>
    </citation>
    <scope>NUCLEOTIDE SEQUENCE [LARGE SCALE GENOMIC DNA]</scope>
    <source>
        <strain evidence="5 6">130c</strain>
    </source>
</reference>
<evidence type="ECO:0000259" key="4">
    <source>
        <dbReference type="PROSITE" id="PS50222"/>
    </source>
</evidence>